<reference evidence="2 5" key="2">
    <citation type="submission" date="2019-07" db="EMBL/GenBank/DDBJ databases">
        <title>Whole genome shotgun sequence of Myxococcus fulvus NBRC 100333.</title>
        <authorList>
            <person name="Hosoyama A."/>
            <person name="Uohara A."/>
            <person name="Ohji S."/>
            <person name="Ichikawa N."/>
        </authorList>
    </citation>
    <scope>NUCLEOTIDE SEQUENCE [LARGE SCALE GENOMIC DNA]</scope>
    <source>
        <strain evidence="2 5">NBRC 100333</strain>
    </source>
</reference>
<reference evidence="3 4" key="1">
    <citation type="submission" date="2016-10" db="EMBL/GenBank/DDBJ databases">
        <authorList>
            <person name="Varghese N."/>
            <person name="Submissions S."/>
        </authorList>
    </citation>
    <scope>NUCLEOTIDE SEQUENCE [LARGE SCALE GENOMIC DNA]</scope>
    <source>
        <strain evidence="3 4">DSM 16525</strain>
    </source>
</reference>
<evidence type="ECO:0000313" key="5">
    <source>
        <dbReference type="Proteomes" id="UP000321514"/>
    </source>
</evidence>
<dbReference type="RefSeq" id="WP_074948272.1">
    <property type="nucleotide sequence ID" value="NZ_BJXR01000026.1"/>
</dbReference>
<keyword evidence="4" id="KW-1185">Reference proteome</keyword>
<accession>A0A511T1C1</accession>
<evidence type="ECO:0000313" key="4">
    <source>
        <dbReference type="Proteomes" id="UP000183760"/>
    </source>
</evidence>
<dbReference type="Proteomes" id="UP000183760">
    <property type="component" value="Unassembled WGS sequence"/>
</dbReference>
<name>A0A511T1C1_MYXFU</name>
<evidence type="ECO:0000313" key="3">
    <source>
        <dbReference type="EMBL" id="SES74464.1"/>
    </source>
</evidence>
<dbReference type="OrthoDB" id="2083380at2"/>
<dbReference type="Pfam" id="PF12680">
    <property type="entry name" value="SnoaL_2"/>
    <property type="match status" value="1"/>
</dbReference>
<dbReference type="AlphaFoldDB" id="A0A511T1C1"/>
<dbReference type="EMBL" id="FOIB01000001">
    <property type="protein sequence ID" value="SES74464.1"/>
    <property type="molecule type" value="Genomic_DNA"/>
</dbReference>
<proteinExistence type="predicted"/>
<dbReference type="Gene3D" id="3.10.450.50">
    <property type="match status" value="1"/>
</dbReference>
<dbReference type="InterPro" id="IPR032710">
    <property type="entry name" value="NTF2-like_dom_sf"/>
</dbReference>
<gene>
    <name evidence="2" type="primary">yesE</name>
    <name evidence="2" type="ORF">MFU01_29780</name>
    <name evidence="3" type="ORF">SAMN05443572_10133</name>
</gene>
<protein>
    <recommendedName>
        <fullName evidence="1">SnoaL-like domain-containing protein</fullName>
    </recommendedName>
</protein>
<dbReference type="Proteomes" id="UP000321514">
    <property type="component" value="Unassembled WGS sequence"/>
</dbReference>
<comment type="caution">
    <text evidence="2">The sequence shown here is derived from an EMBL/GenBank/DDBJ whole genome shotgun (WGS) entry which is preliminary data.</text>
</comment>
<dbReference type="InterPro" id="IPR037401">
    <property type="entry name" value="SnoaL-like"/>
</dbReference>
<dbReference type="SUPFAM" id="SSF54427">
    <property type="entry name" value="NTF2-like"/>
    <property type="match status" value="1"/>
</dbReference>
<dbReference type="EMBL" id="BJXR01000026">
    <property type="protein sequence ID" value="GEN07941.1"/>
    <property type="molecule type" value="Genomic_DNA"/>
</dbReference>
<evidence type="ECO:0000259" key="1">
    <source>
        <dbReference type="Pfam" id="PF12680"/>
    </source>
</evidence>
<evidence type="ECO:0000313" key="2">
    <source>
        <dbReference type="EMBL" id="GEN07941.1"/>
    </source>
</evidence>
<organism evidence="2 5">
    <name type="scientific">Myxococcus fulvus</name>
    <dbReference type="NCBI Taxonomy" id="33"/>
    <lineage>
        <taxon>Bacteria</taxon>
        <taxon>Pseudomonadati</taxon>
        <taxon>Myxococcota</taxon>
        <taxon>Myxococcia</taxon>
        <taxon>Myxococcales</taxon>
        <taxon>Cystobacterineae</taxon>
        <taxon>Myxococcaceae</taxon>
        <taxon>Myxococcus</taxon>
    </lineage>
</organism>
<sequence length="160" mass="18173">MNATNTTSSTQALRERAQDTFSKHLEYLSSGRIPQWVELFTEDGVLEFPYGPEGFPQKVEGKEALYGYMKNFPEHFDVRFKDLRFHETVDPTLVVAEFASEGTARSTGRPYHQKYISVVETRDGRITRYVDFWNPLVAMKSMAVEESRGMGASFLGAEAS</sequence>
<feature type="domain" description="SnoaL-like" evidence="1">
    <location>
        <begin position="23"/>
        <end position="129"/>
    </location>
</feature>